<reference evidence="1" key="1">
    <citation type="submission" date="2020-05" db="EMBL/GenBank/DDBJ databases">
        <authorList>
            <person name="Chiriac C."/>
            <person name="Salcher M."/>
            <person name="Ghai R."/>
            <person name="Kavagutti S V."/>
        </authorList>
    </citation>
    <scope>NUCLEOTIDE SEQUENCE</scope>
</reference>
<name>A0A6J6C0J3_9ZZZZ</name>
<dbReference type="EMBL" id="CAEZSM010000068">
    <property type="protein sequence ID" value="CAB4543828.1"/>
    <property type="molecule type" value="Genomic_DNA"/>
</dbReference>
<gene>
    <name evidence="1" type="ORF">UFOPK1438_00632</name>
</gene>
<proteinExistence type="predicted"/>
<protein>
    <submittedName>
        <fullName evidence="1">Unannotated protein</fullName>
    </submittedName>
</protein>
<sequence>MPTPSSRVRIHIYGHESADPQQVAHYFGGTFTEVIESESELAIFVVDPAAGISPETISLWQRLDDFQIPRLVVVTHLENQIADFDDAVMLASRVFDQIVTPFLVLHDDAGFPCALISLETLEITDYSHKEHTVTMSSEEHQILISEFRQEYLEQIESSGDSAFAAGLLFPAVPLWIEKELGVNIVRKYIDEIEKALPSSS</sequence>
<organism evidence="1">
    <name type="scientific">freshwater metagenome</name>
    <dbReference type="NCBI Taxonomy" id="449393"/>
    <lineage>
        <taxon>unclassified sequences</taxon>
        <taxon>metagenomes</taxon>
        <taxon>ecological metagenomes</taxon>
    </lineage>
</organism>
<accession>A0A6J6C0J3</accession>
<dbReference type="InterPro" id="IPR027417">
    <property type="entry name" value="P-loop_NTPase"/>
</dbReference>
<dbReference type="Gene3D" id="3.40.50.300">
    <property type="entry name" value="P-loop containing nucleotide triphosphate hydrolases"/>
    <property type="match status" value="1"/>
</dbReference>
<dbReference type="AlphaFoldDB" id="A0A6J6C0J3"/>
<evidence type="ECO:0000313" key="1">
    <source>
        <dbReference type="EMBL" id="CAB4543828.1"/>
    </source>
</evidence>
<dbReference type="SUPFAM" id="SSF52540">
    <property type="entry name" value="P-loop containing nucleoside triphosphate hydrolases"/>
    <property type="match status" value="1"/>
</dbReference>